<evidence type="ECO:0000313" key="1">
    <source>
        <dbReference type="EMBL" id="MBB4845195.1"/>
    </source>
</evidence>
<evidence type="ECO:0000313" key="2">
    <source>
        <dbReference type="Proteomes" id="UP000562027"/>
    </source>
</evidence>
<sequence>MDWIFLALSAGLFALMLGLAVLGERLGGGAKE</sequence>
<organism evidence="1 2">
    <name type="scientific">Roseateles oligotrophus</name>
    <dbReference type="NCBI Taxonomy" id="1769250"/>
    <lineage>
        <taxon>Bacteria</taxon>
        <taxon>Pseudomonadati</taxon>
        <taxon>Pseudomonadota</taxon>
        <taxon>Betaproteobacteria</taxon>
        <taxon>Burkholderiales</taxon>
        <taxon>Sphaerotilaceae</taxon>
        <taxon>Roseateles</taxon>
    </lineage>
</organism>
<name>A0A840LDZ8_9BURK</name>
<dbReference type="AlphaFoldDB" id="A0A840LDZ8"/>
<keyword evidence="2" id="KW-1185">Reference proteome</keyword>
<gene>
    <name evidence="1" type="ORF">HNP55_003742</name>
</gene>
<comment type="caution">
    <text evidence="1">The sequence shown here is derived from an EMBL/GenBank/DDBJ whole genome shotgun (WGS) entry which is preliminary data.</text>
</comment>
<reference evidence="1 2" key="1">
    <citation type="submission" date="2020-08" db="EMBL/GenBank/DDBJ databases">
        <title>Functional genomics of gut bacteria from endangered species of beetles.</title>
        <authorList>
            <person name="Carlos-Shanley C."/>
        </authorList>
    </citation>
    <scope>NUCLEOTIDE SEQUENCE [LARGE SCALE GENOMIC DNA]</scope>
    <source>
        <strain evidence="1 2">S00239</strain>
    </source>
</reference>
<dbReference type="EMBL" id="JACHLP010000008">
    <property type="protein sequence ID" value="MBB4845195.1"/>
    <property type="molecule type" value="Genomic_DNA"/>
</dbReference>
<proteinExistence type="predicted"/>
<accession>A0A840LDZ8</accession>
<dbReference type="Proteomes" id="UP000562027">
    <property type="component" value="Unassembled WGS sequence"/>
</dbReference>
<protein>
    <submittedName>
        <fullName evidence="1">Uncharacterized protein</fullName>
    </submittedName>
</protein>